<reference evidence="13 14" key="1">
    <citation type="submission" date="2016-08" db="EMBL/GenBank/DDBJ databases">
        <title>A Parts List for Fungal Cellulosomes Revealed by Comparative Genomics.</title>
        <authorList>
            <consortium name="DOE Joint Genome Institute"/>
            <person name="Haitjema C.H."/>
            <person name="Gilmore S.P."/>
            <person name="Henske J.K."/>
            <person name="Solomon K.V."/>
            <person name="De Groot R."/>
            <person name="Kuo A."/>
            <person name="Mondo S.J."/>
            <person name="Salamov A.A."/>
            <person name="Labutti K."/>
            <person name="Zhao Z."/>
            <person name="Chiniquy J."/>
            <person name="Barry K."/>
            <person name="Brewer H.M."/>
            <person name="Purvine S.O."/>
            <person name="Wright A.T."/>
            <person name="Boxma B."/>
            <person name="Van Alen T."/>
            <person name="Hackstein J.H."/>
            <person name="Baker S.E."/>
            <person name="Grigoriev I.V."/>
            <person name="O'Malley M.A."/>
        </authorList>
    </citation>
    <scope>NUCLEOTIDE SEQUENCE [LARGE SCALE GENOMIC DNA]</scope>
    <source>
        <strain evidence="13 14">G1</strain>
    </source>
</reference>
<sequence>MDDIILSIFNDNKPILKTEIETQVSKQNVILDSPNKINDTLDHLLKQNIIEIYTFQENNKNITLYWKKRKIGNFHIIKKSNYANINKIKLNKPSSIHKNTAFKPPLLKKVNKTSVGISKSFRSPLLHKNIKDKSGNNEQQTSIKNKLSPSKVSLNNQNFNRTNSLPLLKFKKDKELLNKIKERNTLLNQLKQKEENIRRINLVLKHRETNEIEKLKLLINKWRKTSQTITEVLKDKIGHVVVPNIFDNGTELKEVTLEQILNGLNINPSLLNYDHEEDCFK</sequence>
<evidence type="ECO:0000256" key="5">
    <source>
        <dbReference type="ARBA" id="ARBA00023015"/>
    </source>
</evidence>
<evidence type="ECO:0000256" key="8">
    <source>
        <dbReference type="ARBA" id="ARBA00023204"/>
    </source>
</evidence>
<keyword evidence="7" id="KW-0804">Transcription</keyword>
<gene>
    <name evidence="13" type="ORF">LY90DRAFT_676569</name>
</gene>
<dbReference type="InterPro" id="IPR018468">
    <property type="entry name" value="SFR1/Mei5"/>
</dbReference>
<evidence type="ECO:0000313" key="13">
    <source>
        <dbReference type="EMBL" id="ORY20808.1"/>
    </source>
</evidence>
<dbReference type="Proteomes" id="UP000193920">
    <property type="component" value="Unassembled WGS sequence"/>
</dbReference>
<organism evidence="13 14">
    <name type="scientific">Neocallimastix californiae</name>
    <dbReference type="NCBI Taxonomy" id="1754190"/>
    <lineage>
        <taxon>Eukaryota</taxon>
        <taxon>Fungi</taxon>
        <taxon>Fungi incertae sedis</taxon>
        <taxon>Chytridiomycota</taxon>
        <taxon>Chytridiomycota incertae sedis</taxon>
        <taxon>Neocallimastigomycetes</taxon>
        <taxon>Neocallimastigales</taxon>
        <taxon>Neocallimastigaceae</taxon>
        <taxon>Neocallimastix</taxon>
    </lineage>
</organism>
<dbReference type="AlphaFoldDB" id="A0A1Y2AE12"/>
<evidence type="ECO:0000256" key="6">
    <source>
        <dbReference type="ARBA" id="ARBA00023054"/>
    </source>
</evidence>
<evidence type="ECO:0000256" key="10">
    <source>
        <dbReference type="ARBA" id="ARBA00033234"/>
    </source>
</evidence>
<name>A0A1Y2AE12_9FUNG</name>
<keyword evidence="8" id="KW-0234">DNA repair</keyword>
<keyword evidence="6 11" id="KW-0175">Coiled coil</keyword>
<dbReference type="PANTHER" id="PTHR28643">
    <property type="entry name" value="SWI5-DEPENDENT RECOMBINATION DNA REPAIR PROTEIN 1 HOMOLOG"/>
    <property type="match status" value="1"/>
</dbReference>
<feature type="compositionally biased region" description="Polar residues" evidence="12">
    <location>
        <begin position="136"/>
        <end position="158"/>
    </location>
</feature>
<comment type="similarity">
    <text evidence="2">Belongs to the SFR1/MEI5 family.</text>
</comment>
<protein>
    <recommendedName>
        <fullName evidence="3">Swi5-dependent recombination DNA repair protein 1 homolog</fullName>
    </recommendedName>
    <alternativeName>
        <fullName evidence="10">Meiosis protein 5 homolog</fullName>
    </alternativeName>
</protein>
<evidence type="ECO:0000256" key="2">
    <source>
        <dbReference type="ARBA" id="ARBA00008729"/>
    </source>
</evidence>
<dbReference type="PANTHER" id="PTHR28643:SF1">
    <property type="entry name" value="SWI5-DEPENDENT RECOMBINATION DNA REPAIR PROTEIN 1 HOMOLOG"/>
    <property type="match status" value="1"/>
</dbReference>
<dbReference type="GO" id="GO:0032798">
    <property type="term" value="C:Swi5-Sfr1 complex"/>
    <property type="evidence" value="ECO:0007669"/>
    <property type="project" value="InterPro"/>
</dbReference>
<keyword evidence="4" id="KW-0227">DNA damage</keyword>
<accession>A0A1Y2AE12</accession>
<comment type="subcellular location">
    <subcellularLocation>
        <location evidence="1">Nucleus</location>
    </subcellularLocation>
</comment>
<evidence type="ECO:0000256" key="1">
    <source>
        <dbReference type="ARBA" id="ARBA00004123"/>
    </source>
</evidence>
<dbReference type="OrthoDB" id="10051617at2759"/>
<evidence type="ECO:0000256" key="11">
    <source>
        <dbReference type="SAM" id="Coils"/>
    </source>
</evidence>
<comment type="caution">
    <text evidence="13">The sequence shown here is derived from an EMBL/GenBank/DDBJ whole genome shotgun (WGS) entry which is preliminary data.</text>
</comment>
<feature type="region of interest" description="Disordered" evidence="12">
    <location>
        <begin position="126"/>
        <end position="158"/>
    </location>
</feature>
<evidence type="ECO:0000313" key="14">
    <source>
        <dbReference type="Proteomes" id="UP000193920"/>
    </source>
</evidence>
<dbReference type="EMBL" id="MCOG01000279">
    <property type="protein sequence ID" value="ORY20808.1"/>
    <property type="molecule type" value="Genomic_DNA"/>
</dbReference>
<keyword evidence="9" id="KW-0539">Nucleus</keyword>
<dbReference type="InterPro" id="IPR042429">
    <property type="entry name" value="SFR1"/>
</dbReference>
<evidence type="ECO:0000256" key="3">
    <source>
        <dbReference type="ARBA" id="ARBA00014688"/>
    </source>
</evidence>
<evidence type="ECO:0000256" key="4">
    <source>
        <dbReference type="ARBA" id="ARBA00022763"/>
    </source>
</evidence>
<proteinExistence type="inferred from homology"/>
<keyword evidence="5" id="KW-0805">Transcription regulation</keyword>
<evidence type="ECO:0000256" key="12">
    <source>
        <dbReference type="SAM" id="MobiDB-lite"/>
    </source>
</evidence>
<dbReference type="Gene3D" id="6.10.140.1020">
    <property type="match status" value="1"/>
</dbReference>
<dbReference type="GO" id="GO:0003713">
    <property type="term" value="F:transcription coactivator activity"/>
    <property type="evidence" value="ECO:0007669"/>
    <property type="project" value="InterPro"/>
</dbReference>
<evidence type="ECO:0000256" key="7">
    <source>
        <dbReference type="ARBA" id="ARBA00023163"/>
    </source>
</evidence>
<keyword evidence="14" id="KW-1185">Reference proteome</keyword>
<dbReference type="GO" id="GO:0000724">
    <property type="term" value="P:double-strand break repair via homologous recombination"/>
    <property type="evidence" value="ECO:0007669"/>
    <property type="project" value="InterPro"/>
</dbReference>
<feature type="coiled-coil region" evidence="11">
    <location>
        <begin position="176"/>
        <end position="225"/>
    </location>
</feature>
<dbReference type="Pfam" id="PF10376">
    <property type="entry name" value="Mei5"/>
    <property type="match status" value="1"/>
</dbReference>
<evidence type="ECO:0000256" key="9">
    <source>
        <dbReference type="ARBA" id="ARBA00023242"/>
    </source>
</evidence>